<name>A0A7X0P603_9ACTN</name>
<comment type="caution">
    <text evidence="2">The sequence shown here is derived from an EMBL/GenBank/DDBJ whole genome shotgun (WGS) entry which is preliminary data.</text>
</comment>
<accession>A0A7X0P603</accession>
<dbReference type="SUPFAM" id="SSF55729">
    <property type="entry name" value="Acyl-CoA N-acyltransferases (Nat)"/>
    <property type="match status" value="1"/>
</dbReference>
<dbReference type="EMBL" id="JACHMI010000001">
    <property type="protein sequence ID" value="MBB6555911.1"/>
    <property type="molecule type" value="Genomic_DNA"/>
</dbReference>
<dbReference type="PROSITE" id="PS51186">
    <property type="entry name" value="GNAT"/>
    <property type="match status" value="1"/>
</dbReference>
<dbReference type="AlphaFoldDB" id="A0A7X0P603"/>
<proteinExistence type="predicted"/>
<dbReference type="Gene3D" id="3.40.630.30">
    <property type="match status" value="1"/>
</dbReference>
<dbReference type="InterPro" id="IPR016181">
    <property type="entry name" value="Acyl_CoA_acyltransferase"/>
</dbReference>
<dbReference type="Proteomes" id="UP000565579">
    <property type="component" value="Unassembled WGS sequence"/>
</dbReference>
<organism evidence="2 3">
    <name type="scientific">Nonomuraea rubra</name>
    <dbReference type="NCBI Taxonomy" id="46180"/>
    <lineage>
        <taxon>Bacteria</taxon>
        <taxon>Bacillati</taxon>
        <taxon>Actinomycetota</taxon>
        <taxon>Actinomycetes</taxon>
        <taxon>Streptosporangiales</taxon>
        <taxon>Streptosporangiaceae</taxon>
        <taxon>Nonomuraea</taxon>
    </lineage>
</organism>
<feature type="domain" description="N-acetyltransferase" evidence="1">
    <location>
        <begin position="1"/>
        <end position="189"/>
    </location>
</feature>
<sequence length="245" mass="27032">MDLRPVVFADRPDLHEQANTIFSAGWPEFIFHDRIADRYLERVQAFFAHLSLLLLDADDQIAAGGWGVPVGWDGTIGDLPGGYDDALRQAVELREANGRADTMVIAAAQVRPDLQGQGLAALMLLHLADAGTRAGLTRVIAPVRPALKARYPLTPMARFMTWTGPDGAPLDPWLRTHHRMGARMLCAAERSMVMQGSVAEWEEWAGLPFPESGRYIVPGALAPVMIDREHDVGELVEANVWVQHR</sequence>
<protein>
    <submittedName>
        <fullName evidence="2">GNAT superfamily N-acetyltransferase</fullName>
    </submittedName>
</protein>
<evidence type="ECO:0000259" key="1">
    <source>
        <dbReference type="PROSITE" id="PS51186"/>
    </source>
</evidence>
<reference evidence="2 3" key="1">
    <citation type="submission" date="2020-08" db="EMBL/GenBank/DDBJ databases">
        <title>Sequencing the genomes of 1000 actinobacteria strains.</title>
        <authorList>
            <person name="Klenk H.-P."/>
        </authorList>
    </citation>
    <scope>NUCLEOTIDE SEQUENCE [LARGE SCALE GENOMIC DNA]</scope>
    <source>
        <strain evidence="2 3">DSM 43768</strain>
    </source>
</reference>
<dbReference type="RefSeq" id="WP_185110413.1">
    <property type="nucleotide sequence ID" value="NZ_JACHMI010000001.1"/>
</dbReference>
<keyword evidence="2" id="KW-0808">Transferase</keyword>
<evidence type="ECO:0000313" key="3">
    <source>
        <dbReference type="Proteomes" id="UP000565579"/>
    </source>
</evidence>
<dbReference type="GO" id="GO:0016747">
    <property type="term" value="F:acyltransferase activity, transferring groups other than amino-acyl groups"/>
    <property type="evidence" value="ECO:0007669"/>
    <property type="project" value="InterPro"/>
</dbReference>
<evidence type="ECO:0000313" key="2">
    <source>
        <dbReference type="EMBL" id="MBB6555911.1"/>
    </source>
</evidence>
<keyword evidence="3" id="KW-1185">Reference proteome</keyword>
<gene>
    <name evidence="2" type="ORF">HD593_010706</name>
</gene>
<dbReference type="InterPro" id="IPR000182">
    <property type="entry name" value="GNAT_dom"/>
</dbReference>